<evidence type="ECO:0000313" key="17">
    <source>
        <dbReference type="EMBL" id="STO63812.1"/>
    </source>
</evidence>
<keyword evidence="3" id="KW-0808">Transferase</keyword>
<feature type="transmembrane region" description="Helical" evidence="16">
    <location>
        <begin position="27"/>
        <end position="50"/>
    </location>
</feature>
<evidence type="ECO:0000256" key="7">
    <source>
        <dbReference type="ARBA" id="ARBA00022989"/>
    </source>
</evidence>
<evidence type="ECO:0000256" key="1">
    <source>
        <dbReference type="ARBA" id="ARBA00004141"/>
    </source>
</evidence>
<evidence type="ECO:0000256" key="13">
    <source>
        <dbReference type="ARBA" id="ARBA00041418"/>
    </source>
</evidence>
<evidence type="ECO:0000256" key="8">
    <source>
        <dbReference type="ARBA" id="ARBA00023136"/>
    </source>
</evidence>
<dbReference type="PANTHER" id="PTHR30474:SF2">
    <property type="entry name" value="PEPTIDOGLYCAN GLYCOSYLTRANSFERASE FTSW-RELATED"/>
    <property type="match status" value="1"/>
</dbReference>
<name>A0A377I019_HAEPH</name>
<evidence type="ECO:0000256" key="12">
    <source>
        <dbReference type="ARBA" id="ARBA00041185"/>
    </source>
</evidence>
<evidence type="ECO:0000256" key="6">
    <source>
        <dbReference type="ARBA" id="ARBA00022984"/>
    </source>
</evidence>
<dbReference type="GO" id="GO:0032153">
    <property type="term" value="C:cell division site"/>
    <property type="evidence" value="ECO:0007669"/>
    <property type="project" value="TreeGrafter"/>
</dbReference>
<keyword evidence="8 16" id="KW-0472">Membrane</keyword>
<evidence type="ECO:0000256" key="2">
    <source>
        <dbReference type="ARBA" id="ARBA00022676"/>
    </source>
</evidence>
<protein>
    <recommendedName>
        <fullName evidence="12">Probable peptidoglycan glycosyltransferase FtsW</fullName>
        <ecNumber evidence="14">2.4.99.28</ecNumber>
    </recommendedName>
    <alternativeName>
        <fullName evidence="13">Cell division protein FtsW</fullName>
    </alternativeName>
    <alternativeName>
        <fullName evidence="10">Cell wall polymerase</fullName>
    </alternativeName>
    <alternativeName>
        <fullName evidence="9">Peptidoglycan polymerase</fullName>
    </alternativeName>
</protein>
<evidence type="ECO:0000256" key="10">
    <source>
        <dbReference type="ARBA" id="ARBA00033270"/>
    </source>
</evidence>
<keyword evidence="4 16" id="KW-0812">Transmembrane</keyword>
<dbReference type="PANTHER" id="PTHR30474">
    <property type="entry name" value="CELL CYCLE PROTEIN"/>
    <property type="match status" value="1"/>
</dbReference>
<proteinExistence type="inferred from homology"/>
<dbReference type="GO" id="GO:0008360">
    <property type="term" value="P:regulation of cell shape"/>
    <property type="evidence" value="ECO:0007669"/>
    <property type="project" value="UniProtKB-KW"/>
</dbReference>
<keyword evidence="17" id="KW-0131">Cell cycle</keyword>
<keyword evidence="7 16" id="KW-1133">Transmembrane helix</keyword>
<gene>
    <name evidence="17" type="primary">ftsW_1</name>
    <name evidence="17" type="ORF">NCTC10794_00860</name>
</gene>
<dbReference type="Proteomes" id="UP000254867">
    <property type="component" value="Unassembled WGS sequence"/>
</dbReference>
<dbReference type="GO" id="GO:0051301">
    <property type="term" value="P:cell division"/>
    <property type="evidence" value="ECO:0007669"/>
    <property type="project" value="UniProtKB-KW"/>
</dbReference>
<sequence>MLQAIKTGFDNWFRITPKDLLYDRTLLWVYVSLLMIGLVAVSSASIPVSWRLHNEPFYFAIMDGAYILVSLCIFAFFIQQPMSRWEKYNIWFFIISVILLALVLPFGKEINGRNVGFQLVR</sequence>
<keyword evidence="17" id="KW-0132">Cell division</keyword>
<comment type="catalytic activity">
    <reaction evidence="15">
        <text>[GlcNAc-(1-&gt;4)-Mur2Ac(oyl-L-Ala-gamma-D-Glu-L-Lys-D-Ala-D-Ala)](n)-di-trans,octa-cis-undecaprenyl diphosphate + beta-D-GlcNAc-(1-&gt;4)-Mur2Ac(oyl-L-Ala-gamma-D-Glu-L-Lys-D-Ala-D-Ala)-di-trans,octa-cis-undecaprenyl diphosphate = [GlcNAc-(1-&gt;4)-Mur2Ac(oyl-L-Ala-gamma-D-Glu-L-Lys-D-Ala-D-Ala)](n+1)-di-trans,octa-cis-undecaprenyl diphosphate + di-trans,octa-cis-undecaprenyl diphosphate + H(+)</text>
        <dbReference type="Rhea" id="RHEA:23708"/>
        <dbReference type="Rhea" id="RHEA-COMP:9602"/>
        <dbReference type="Rhea" id="RHEA-COMP:9603"/>
        <dbReference type="ChEBI" id="CHEBI:15378"/>
        <dbReference type="ChEBI" id="CHEBI:58405"/>
        <dbReference type="ChEBI" id="CHEBI:60033"/>
        <dbReference type="ChEBI" id="CHEBI:78435"/>
        <dbReference type="EC" id="2.4.99.28"/>
    </reaction>
</comment>
<dbReference type="GO" id="GO:0009252">
    <property type="term" value="P:peptidoglycan biosynthetic process"/>
    <property type="evidence" value="ECO:0007669"/>
    <property type="project" value="UniProtKB-KW"/>
</dbReference>
<keyword evidence="6" id="KW-0573">Peptidoglycan synthesis</keyword>
<evidence type="ECO:0000313" key="18">
    <source>
        <dbReference type="Proteomes" id="UP000254867"/>
    </source>
</evidence>
<dbReference type="EMBL" id="UGHH01000002">
    <property type="protein sequence ID" value="STO63812.1"/>
    <property type="molecule type" value="Genomic_DNA"/>
</dbReference>
<dbReference type="Pfam" id="PF01098">
    <property type="entry name" value="FTSW_RODA_SPOVE"/>
    <property type="match status" value="1"/>
</dbReference>
<dbReference type="GO" id="GO:0008955">
    <property type="term" value="F:peptidoglycan glycosyltransferase activity"/>
    <property type="evidence" value="ECO:0007669"/>
    <property type="project" value="UniProtKB-EC"/>
</dbReference>
<dbReference type="InterPro" id="IPR001182">
    <property type="entry name" value="FtsW/RodA"/>
</dbReference>
<evidence type="ECO:0000256" key="5">
    <source>
        <dbReference type="ARBA" id="ARBA00022960"/>
    </source>
</evidence>
<evidence type="ECO:0000256" key="15">
    <source>
        <dbReference type="ARBA" id="ARBA00049902"/>
    </source>
</evidence>
<dbReference type="EC" id="2.4.99.28" evidence="14"/>
<keyword evidence="2" id="KW-0328">Glycosyltransferase</keyword>
<comment type="subcellular location">
    <subcellularLocation>
        <location evidence="1">Membrane</location>
        <topology evidence="1">Multi-pass membrane protein</topology>
    </subcellularLocation>
</comment>
<reference evidence="17 18" key="1">
    <citation type="submission" date="2018-06" db="EMBL/GenBank/DDBJ databases">
        <authorList>
            <consortium name="Pathogen Informatics"/>
            <person name="Doyle S."/>
        </authorList>
    </citation>
    <scope>NUCLEOTIDE SEQUENCE [LARGE SCALE GENOMIC DNA]</scope>
    <source>
        <strain evidence="17 18">NCTC10794</strain>
    </source>
</reference>
<feature type="transmembrane region" description="Helical" evidence="16">
    <location>
        <begin position="57"/>
        <end position="78"/>
    </location>
</feature>
<dbReference type="GO" id="GO:0005886">
    <property type="term" value="C:plasma membrane"/>
    <property type="evidence" value="ECO:0007669"/>
    <property type="project" value="TreeGrafter"/>
</dbReference>
<evidence type="ECO:0000256" key="16">
    <source>
        <dbReference type="SAM" id="Phobius"/>
    </source>
</evidence>
<evidence type="ECO:0000256" key="11">
    <source>
        <dbReference type="ARBA" id="ARBA00038053"/>
    </source>
</evidence>
<keyword evidence="5" id="KW-0133">Cell shape</keyword>
<evidence type="ECO:0000256" key="9">
    <source>
        <dbReference type="ARBA" id="ARBA00032370"/>
    </source>
</evidence>
<evidence type="ECO:0000256" key="3">
    <source>
        <dbReference type="ARBA" id="ARBA00022679"/>
    </source>
</evidence>
<accession>A0A377I019</accession>
<evidence type="ECO:0000256" key="14">
    <source>
        <dbReference type="ARBA" id="ARBA00044770"/>
    </source>
</evidence>
<comment type="similarity">
    <text evidence="11">Belongs to the SEDS family. FtsW subfamily.</text>
</comment>
<feature type="transmembrane region" description="Helical" evidence="16">
    <location>
        <begin position="90"/>
        <end position="107"/>
    </location>
</feature>
<dbReference type="GO" id="GO:0015648">
    <property type="term" value="F:lipid-linked peptidoglycan transporter activity"/>
    <property type="evidence" value="ECO:0007669"/>
    <property type="project" value="TreeGrafter"/>
</dbReference>
<evidence type="ECO:0000256" key="4">
    <source>
        <dbReference type="ARBA" id="ARBA00022692"/>
    </source>
</evidence>
<organism evidence="17 18">
    <name type="scientific">Haemophilus parahaemolyticus</name>
    <dbReference type="NCBI Taxonomy" id="735"/>
    <lineage>
        <taxon>Bacteria</taxon>
        <taxon>Pseudomonadati</taxon>
        <taxon>Pseudomonadota</taxon>
        <taxon>Gammaproteobacteria</taxon>
        <taxon>Pasteurellales</taxon>
        <taxon>Pasteurellaceae</taxon>
        <taxon>Haemophilus</taxon>
    </lineage>
</organism>
<dbReference type="AlphaFoldDB" id="A0A377I019"/>